<dbReference type="Gene3D" id="3.30.70.270">
    <property type="match status" value="1"/>
</dbReference>
<gene>
    <name evidence="3" type="ORF">IAC23_01345</name>
</gene>
<dbReference type="Gene3D" id="3.40.1170.60">
    <property type="match status" value="1"/>
</dbReference>
<dbReference type="EMBL" id="JADIMO010000016">
    <property type="protein sequence ID" value="MBO8444327.1"/>
    <property type="molecule type" value="Genomic_DNA"/>
</dbReference>
<evidence type="ECO:0000256" key="1">
    <source>
        <dbReference type="ARBA" id="ARBA00010945"/>
    </source>
</evidence>
<comment type="similarity">
    <text evidence="1">Belongs to the DNA polymerase type-Y family.</text>
</comment>
<evidence type="ECO:0000259" key="2">
    <source>
        <dbReference type="PROSITE" id="PS50173"/>
    </source>
</evidence>
<dbReference type="InterPro" id="IPR043502">
    <property type="entry name" value="DNA/RNA_pol_sf"/>
</dbReference>
<sequence length="420" mass="47118">MYALVDCNNFFVSCERVFRPELEGRAVVVLSNNDGCVVSRSNESKAMGIRMGTPFYQIKDMVRSGALTACSSNYALYGDLSSRVMSILAEAVPKIEIYSIDEAFLCLDGIGMDRVPELCDALVRKVRKWVGIPVSIGVAPTKTLAKIASHFAKKYPGYRGVCMMDNEEKRIKALSLTPIREVWGVGRKLSVKMEQNGIRTALDYVQRPAAWIREHYMLHGMRTWLELQGQVCVEEEHDDRRKSICNSRSFAEMVTDENELAARVADFAAKCAEKLRKEHSAATEVTVFLHTNRFRTELPQYFPAATVRLQVAANSTQEIVSAAIRAFSTIYRPDYLYKKAGVTVDGLIDAGSVQMPIFDYDAGLRRRQDRLSGIMDKVNAGGANLIRLASQRTGNCTDVVRSEYRSRLYSTSLDDIIEVR</sequence>
<dbReference type="GO" id="GO:0003887">
    <property type="term" value="F:DNA-directed DNA polymerase activity"/>
    <property type="evidence" value="ECO:0007669"/>
    <property type="project" value="TreeGrafter"/>
</dbReference>
<dbReference type="PANTHER" id="PTHR11076:SF34">
    <property type="entry name" value="PROTEIN UMUC"/>
    <property type="match status" value="1"/>
</dbReference>
<evidence type="ECO:0000313" key="3">
    <source>
        <dbReference type="EMBL" id="MBO8444327.1"/>
    </source>
</evidence>
<reference evidence="3" key="1">
    <citation type="submission" date="2020-10" db="EMBL/GenBank/DDBJ databases">
        <authorList>
            <person name="Gilroy R."/>
        </authorList>
    </citation>
    <scope>NUCLEOTIDE SEQUENCE</scope>
    <source>
        <strain evidence="3">D5-748</strain>
    </source>
</reference>
<accession>A0A9D9EAH4</accession>
<dbReference type="InterPro" id="IPR043128">
    <property type="entry name" value="Rev_trsase/Diguanyl_cyclase"/>
</dbReference>
<evidence type="ECO:0000313" key="4">
    <source>
        <dbReference type="Proteomes" id="UP000823619"/>
    </source>
</evidence>
<dbReference type="SUPFAM" id="SSF56672">
    <property type="entry name" value="DNA/RNA polymerases"/>
    <property type="match status" value="1"/>
</dbReference>
<dbReference type="PANTHER" id="PTHR11076">
    <property type="entry name" value="DNA REPAIR POLYMERASE UMUC / TRANSFERASE FAMILY MEMBER"/>
    <property type="match status" value="1"/>
</dbReference>
<dbReference type="SUPFAM" id="SSF100879">
    <property type="entry name" value="Lesion bypass DNA polymerase (Y-family), little finger domain"/>
    <property type="match status" value="1"/>
</dbReference>
<proteinExistence type="inferred from homology"/>
<dbReference type="CDD" id="cd01700">
    <property type="entry name" value="PolY_Pol_V_umuC"/>
    <property type="match status" value="1"/>
</dbReference>
<feature type="domain" description="UmuC" evidence="2">
    <location>
        <begin position="2"/>
        <end position="186"/>
    </location>
</feature>
<organism evidence="3 4">
    <name type="scientific">Candidatus Cryptobacteroides merdavium</name>
    <dbReference type="NCBI Taxonomy" id="2840769"/>
    <lineage>
        <taxon>Bacteria</taxon>
        <taxon>Pseudomonadati</taxon>
        <taxon>Bacteroidota</taxon>
        <taxon>Bacteroidia</taxon>
        <taxon>Bacteroidales</taxon>
        <taxon>Candidatus Cryptobacteroides</taxon>
    </lineage>
</organism>
<dbReference type="InterPro" id="IPR036775">
    <property type="entry name" value="DNA_pol_Y-fam_lit_finger_sf"/>
</dbReference>
<dbReference type="InterPro" id="IPR001126">
    <property type="entry name" value="UmuC"/>
</dbReference>
<dbReference type="GO" id="GO:0006281">
    <property type="term" value="P:DNA repair"/>
    <property type="evidence" value="ECO:0007669"/>
    <property type="project" value="UniProtKB-KW"/>
</dbReference>
<protein>
    <submittedName>
        <fullName evidence="3">DUF4113 domain-containing protein</fullName>
    </submittedName>
</protein>
<reference evidence="3" key="2">
    <citation type="journal article" date="2021" name="PeerJ">
        <title>Extensive microbial diversity within the chicken gut microbiome revealed by metagenomics and culture.</title>
        <authorList>
            <person name="Gilroy R."/>
            <person name="Ravi A."/>
            <person name="Getino M."/>
            <person name="Pursley I."/>
            <person name="Horton D.L."/>
            <person name="Alikhan N.F."/>
            <person name="Baker D."/>
            <person name="Gharbi K."/>
            <person name="Hall N."/>
            <person name="Watson M."/>
            <person name="Adriaenssens E.M."/>
            <person name="Foster-Nyarko E."/>
            <person name="Jarju S."/>
            <person name="Secka A."/>
            <person name="Antonio M."/>
            <person name="Oren A."/>
            <person name="Chaudhuri R.R."/>
            <person name="La Ragione R."/>
            <person name="Hildebrand F."/>
            <person name="Pallen M.J."/>
        </authorList>
    </citation>
    <scope>NUCLEOTIDE SEQUENCE</scope>
    <source>
        <strain evidence="3">D5-748</strain>
    </source>
</reference>
<comment type="caution">
    <text evidence="3">The sequence shown here is derived from an EMBL/GenBank/DDBJ whole genome shotgun (WGS) entry which is preliminary data.</text>
</comment>
<name>A0A9D9EAH4_9BACT</name>
<dbReference type="Pfam" id="PF00817">
    <property type="entry name" value="IMS"/>
    <property type="match status" value="1"/>
</dbReference>
<dbReference type="InterPro" id="IPR017961">
    <property type="entry name" value="DNA_pol_Y-fam_little_finger"/>
</dbReference>
<dbReference type="Proteomes" id="UP000823619">
    <property type="component" value="Unassembled WGS sequence"/>
</dbReference>
<dbReference type="GO" id="GO:0003684">
    <property type="term" value="F:damaged DNA binding"/>
    <property type="evidence" value="ECO:0007669"/>
    <property type="project" value="InterPro"/>
</dbReference>
<dbReference type="GO" id="GO:0009432">
    <property type="term" value="P:SOS response"/>
    <property type="evidence" value="ECO:0007669"/>
    <property type="project" value="UniProtKB-KW"/>
</dbReference>
<dbReference type="GO" id="GO:0005829">
    <property type="term" value="C:cytosol"/>
    <property type="evidence" value="ECO:0007669"/>
    <property type="project" value="TreeGrafter"/>
</dbReference>
<dbReference type="AlphaFoldDB" id="A0A9D9EAH4"/>
<dbReference type="Gene3D" id="3.30.1490.100">
    <property type="entry name" value="DNA polymerase, Y-family, little finger domain"/>
    <property type="match status" value="1"/>
</dbReference>
<dbReference type="GO" id="GO:0042276">
    <property type="term" value="P:error-prone translesion synthesis"/>
    <property type="evidence" value="ECO:0007669"/>
    <property type="project" value="TreeGrafter"/>
</dbReference>
<dbReference type="PROSITE" id="PS50173">
    <property type="entry name" value="UMUC"/>
    <property type="match status" value="1"/>
</dbReference>
<dbReference type="InterPro" id="IPR050116">
    <property type="entry name" value="DNA_polymerase-Y"/>
</dbReference>
<dbReference type="Pfam" id="PF11799">
    <property type="entry name" value="IMS_C"/>
    <property type="match status" value="1"/>
</dbReference>